<evidence type="ECO:0000313" key="2">
    <source>
        <dbReference type="EMBL" id="RAL41763.1"/>
    </source>
</evidence>
<dbReference type="EMBL" id="NQVE01000183">
    <property type="protein sequence ID" value="RAL41763.1"/>
    <property type="molecule type" value="Genomic_DNA"/>
</dbReference>
<keyword evidence="3" id="KW-1185">Reference proteome</keyword>
<accession>A0A328DCZ8</accession>
<dbReference type="AlphaFoldDB" id="A0A328DCZ8"/>
<proteinExistence type="predicted"/>
<gene>
    <name evidence="2" type="ORF">DM860_008945</name>
</gene>
<evidence type="ECO:0000256" key="1">
    <source>
        <dbReference type="SAM" id="MobiDB-lite"/>
    </source>
</evidence>
<feature type="compositionally biased region" description="Polar residues" evidence="1">
    <location>
        <begin position="19"/>
        <end position="34"/>
    </location>
</feature>
<evidence type="ECO:0000313" key="3">
    <source>
        <dbReference type="Proteomes" id="UP000249390"/>
    </source>
</evidence>
<protein>
    <submittedName>
        <fullName evidence="2">Uncharacterized protein</fullName>
    </submittedName>
</protein>
<name>A0A328DCZ8_9ASTE</name>
<reference evidence="2 3" key="1">
    <citation type="submission" date="2018-06" db="EMBL/GenBank/DDBJ databases">
        <title>The Genome of Cuscuta australis (Dodder) Provides Insight into the Evolution of Plant Parasitism.</title>
        <authorList>
            <person name="Liu H."/>
        </authorList>
    </citation>
    <scope>NUCLEOTIDE SEQUENCE [LARGE SCALE GENOMIC DNA]</scope>
    <source>
        <strain evidence="3">cv. Yunnan</strain>
        <tissue evidence="2">Vines</tissue>
    </source>
</reference>
<feature type="region of interest" description="Disordered" evidence="1">
    <location>
        <begin position="1"/>
        <end position="43"/>
    </location>
</feature>
<sequence length="117" mass="13369">MEAAAQRKASDPLRLESVAATNPKSSNSKWPTNSTHRRSNSQRPAAAQIMGDLWAICDPLSRYESGFYSRLIFIRFVDFEAGFTLFILRHWSAIVTGPCVIWVQLLWVLIYDVEYLC</sequence>
<organism evidence="2 3">
    <name type="scientific">Cuscuta australis</name>
    <dbReference type="NCBI Taxonomy" id="267555"/>
    <lineage>
        <taxon>Eukaryota</taxon>
        <taxon>Viridiplantae</taxon>
        <taxon>Streptophyta</taxon>
        <taxon>Embryophyta</taxon>
        <taxon>Tracheophyta</taxon>
        <taxon>Spermatophyta</taxon>
        <taxon>Magnoliopsida</taxon>
        <taxon>eudicotyledons</taxon>
        <taxon>Gunneridae</taxon>
        <taxon>Pentapetalae</taxon>
        <taxon>asterids</taxon>
        <taxon>lamiids</taxon>
        <taxon>Solanales</taxon>
        <taxon>Convolvulaceae</taxon>
        <taxon>Cuscuteae</taxon>
        <taxon>Cuscuta</taxon>
        <taxon>Cuscuta subgen. Grammica</taxon>
        <taxon>Cuscuta sect. Cleistogrammica</taxon>
    </lineage>
</organism>
<dbReference type="Proteomes" id="UP000249390">
    <property type="component" value="Unassembled WGS sequence"/>
</dbReference>
<comment type="caution">
    <text evidence="2">The sequence shown here is derived from an EMBL/GenBank/DDBJ whole genome shotgun (WGS) entry which is preliminary data.</text>
</comment>